<evidence type="ECO:0000313" key="4">
    <source>
        <dbReference type="Proteomes" id="UP000596742"/>
    </source>
</evidence>
<accession>A0A8B6FRI9</accession>
<dbReference type="AlphaFoldDB" id="A0A8B6FRI9"/>
<organism evidence="3 4">
    <name type="scientific">Mytilus galloprovincialis</name>
    <name type="common">Mediterranean mussel</name>
    <dbReference type="NCBI Taxonomy" id="29158"/>
    <lineage>
        <taxon>Eukaryota</taxon>
        <taxon>Metazoa</taxon>
        <taxon>Spiralia</taxon>
        <taxon>Lophotrochozoa</taxon>
        <taxon>Mollusca</taxon>
        <taxon>Bivalvia</taxon>
        <taxon>Autobranchia</taxon>
        <taxon>Pteriomorphia</taxon>
        <taxon>Mytilida</taxon>
        <taxon>Mytiloidea</taxon>
        <taxon>Mytilidae</taxon>
        <taxon>Mytilinae</taxon>
        <taxon>Mytilus</taxon>
    </lineage>
</organism>
<dbReference type="SUPFAM" id="SSF56219">
    <property type="entry name" value="DNase I-like"/>
    <property type="match status" value="1"/>
</dbReference>
<proteinExistence type="predicted"/>
<dbReference type="OrthoDB" id="8052050at2759"/>
<feature type="compositionally biased region" description="Low complexity" evidence="2">
    <location>
        <begin position="192"/>
        <end position="203"/>
    </location>
</feature>
<reference evidence="3" key="1">
    <citation type="submission" date="2018-11" db="EMBL/GenBank/DDBJ databases">
        <authorList>
            <person name="Alioto T."/>
            <person name="Alioto T."/>
        </authorList>
    </citation>
    <scope>NUCLEOTIDE SEQUENCE</scope>
</reference>
<keyword evidence="1" id="KW-0175">Coiled coil</keyword>
<dbReference type="InterPro" id="IPR004244">
    <property type="entry name" value="Transposase_22"/>
</dbReference>
<dbReference type="InterPro" id="IPR036691">
    <property type="entry name" value="Endo/exonu/phosph_ase_sf"/>
</dbReference>
<sequence>MCVEKDTMWSAIAAGGAGSPGKGSKIKKELEQIQKQNEELKSTVTDLQCESLKQNLVFYGVVDQPGENTDSLLKGFIRSEINIKSEIKFVNVRRINSKFNPRPILASFESLKDREKVRRSAYRLKGTPFSLSEQYPSDILAKRKRLIPILKEARSQNVKAVLLKDKLYIDNDVFDPLKHKQFIKESTVAFPSGASSGNSKAKSTVGSNDDDPDPNSNSIVWLNIKQGILTKDKSVYIACIYIPPVKSKYYKLYDCDLYNELENSIELYSELGHVFILGDLNGRTGTLVDFLENDDIHFTLKNRICGAFEYLADSVLPKRVNPDLNTNSYGSKIISMCKSSGLRIVNGRHKNGFSNDFTYCGPIGMSVLDYFIVPSFYFPNINQLIVSNFTTYSDHAFLHLELNLLIDTMRNTGKCSDAMEDTERRVKYKWKDEFKEQCTECIRINMDNIIRLQNRINFENQNSFDKSLSNFTCMIEDIMSPFFKTMPYVNNKPYKPVNYFDKPWFNTRCKELYRCYIDYLHVFNRSKSIVNHTNLTCAKREYKVMERRLKREYQRIEGNAMDFLKYSNPKLFYSKFRKRTEKKNNVPLQSFYEHFKKLSSVNIDNTCDEDLFNNTDGDCVYPELDEVITEEEILKAIRNLKRNKSHGVDGILNEYFIEYKDVFMPILVKVFNGILQS</sequence>
<evidence type="ECO:0000256" key="2">
    <source>
        <dbReference type="SAM" id="MobiDB-lite"/>
    </source>
</evidence>
<keyword evidence="4" id="KW-1185">Reference proteome</keyword>
<evidence type="ECO:0000256" key="1">
    <source>
        <dbReference type="SAM" id="Coils"/>
    </source>
</evidence>
<evidence type="ECO:0000313" key="3">
    <source>
        <dbReference type="EMBL" id="VDI54069.1"/>
    </source>
</evidence>
<dbReference type="Gene3D" id="3.60.10.10">
    <property type="entry name" value="Endonuclease/exonuclease/phosphatase"/>
    <property type="match status" value="1"/>
</dbReference>
<feature type="non-terminal residue" evidence="3">
    <location>
        <position position="1"/>
    </location>
</feature>
<evidence type="ECO:0008006" key="5">
    <source>
        <dbReference type="Google" id="ProtNLM"/>
    </source>
</evidence>
<dbReference type="EMBL" id="UYJE01007360">
    <property type="protein sequence ID" value="VDI54069.1"/>
    <property type="molecule type" value="Genomic_DNA"/>
</dbReference>
<protein>
    <recommendedName>
        <fullName evidence="5">Endonuclease/exonuclease/phosphatase domain-containing protein</fullName>
    </recommendedName>
</protein>
<dbReference type="PANTHER" id="PTHR11505">
    <property type="entry name" value="L1 TRANSPOSABLE ELEMENT-RELATED"/>
    <property type="match status" value="1"/>
</dbReference>
<feature type="coiled-coil region" evidence="1">
    <location>
        <begin position="23"/>
        <end position="50"/>
    </location>
</feature>
<dbReference type="Proteomes" id="UP000596742">
    <property type="component" value="Unassembled WGS sequence"/>
</dbReference>
<comment type="caution">
    <text evidence="3">The sequence shown here is derived from an EMBL/GenBank/DDBJ whole genome shotgun (WGS) entry which is preliminary data.</text>
</comment>
<feature type="region of interest" description="Disordered" evidence="2">
    <location>
        <begin position="191"/>
        <end position="212"/>
    </location>
</feature>
<gene>
    <name evidence="3" type="ORF">MGAL_10B077377</name>
</gene>
<name>A0A8B6FRI9_MYTGA</name>